<sequence>MDKKERRKNSPQIVNQIGRQPASKVQEKRKPEPDGTKAQKKSKPASLKIEQEKRKNTNEELTNERKQEDRGVPEFFAKKSEKTCPPVDDEDEKK</sequence>
<feature type="compositionally biased region" description="Basic and acidic residues" evidence="1">
    <location>
        <begin position="49"/>
        <end position="82"/>
    </location>
</feature>
<dbReference type="RefSeq" id="XP_073559515.1">
    <property type="nucleotide sequence ID" value="XM_073702116.1"/>
</dbReference>
<feature type="compositionally biased region" description="Basic and acidic residues" evidence="1">
    <location>
        <begin position="25"/>
        <end position="37"/>
    </location>
</feature>
<accession>A0ABY2H6L3</accession>
<dbReference type="GeneID" id="300576566"/>
<protein>
    <submittedName>
        <fullName evidence="2">Uncharacterized protein</fullName>
    </submittedName>
</protein>
<comment type="caution">
    <text evidence="2">The sequence shown here is derived from an EMBL/GenBank/DDBJ whole genome shotgun (WGS) entry which is preliminary data.</text>
</comment>
<evidence type="ECO:0000313" key="3">
    <source>
        <dbReference type="Proteomes" id="UP001642720"/>
    </source>
</evidence>
<name>A0ABY2H6L3_9HYPO</name>
<reference evidence="2 3" key="1">
    <citation type="submission" date="2018-01" db="EMBL/GenBank/DDBJ databases">
        <title>Genome characterization of the sugarcane-associated fungus Trichoderma ghanense CCMA-1212 and their application in lignocelulose bioconversion.</title>
        <authorList>
            <person name="Steindorff A.S."/>
            <person name="Mendes T.D."/>
            <person name="Vilela E.S.D."/>
            <person name="Rodrigues D.S."/>
            <person name="Formighieri E.F."/>
            <person name="Melo I.S."/>
            <person name="Favaro L.C.L."/>
        </authorList>
    </citation>
    <scope>NUCLEOTIDE SEQUENCE [LARGE SCALE GENOMIC DNA]</scope>
    <source>
        <strain evidence="2 3">CCMA-1212</strain>
    </source>
</reference>
<evidence type="ECO:0000256" key="1">
    <source>
        <dbReference type="SAM" id="MobiDB-lite"/>
    </source>
</evidence>
<organism evidence="2 3">
    <name type="scientific">Trichoderma ghanense</name>
    <dbReference type="NCBI Taxonomy" id="65468"/>
    <lineage>
        <taxon>Eukaryota</taxon>
        <taxon>Fungi</taxon>
        <taxon>Dikarya</taxon>
        <taxon>Ascomycota</taxon>
        <taxon>Pezizomycotina</taxon>
        <taxon>Sordariomycetes</taxon>
        <taxon>Hypocreomycetidae</taxon>
        <taxon>Hypocreales</taxon>
        <taxon>Hypocreaceae</taxon>
        <taxon>Trichoderma</taxon>
    </lineage>
</organism>
<dbReference type="Proteomes" id="UP001642720">
    <property type="component" value="Unassembled WGS sequence"/>
</dbReference>
<gene>
    <name evidence="2" type="ORF">CCMA1212_004827</name>
</gene>
<feature type="region of interest" description="Disordered" evidence="1">
    <location>
        <begin position="1"/>
        <end position="94"/>
    </location>
</feature>
<evidence type="ECO:0000313" key="2">
    <source>
        <dbReference type="EMBL" id="TFB03314.1"/>
    </source>
</evidence>
<dbReference type="EMBL" id="PPTA01000005">
    <property type="protein sequence ID" value="TFB03314.1"/>
    <property type="molecule type" value="Genomic_DNA"/>
</dbReference>
<keyword evidence="3" id="KW-1185">Reference proteome</keyword>
<proteinExistence type="predicted"/>